<evidence type="ECO:0000313" key="2">
    <source>
        <dbReference type="Proteomes" id="UP000060778"/>
    </source>
</evidence>
<dbReference type="Proteomes" id="UP000060778">
    <property type="component" value="Chromosome"/>
</dbReference>
<proteinExistence type="predicted"/>
<evidence type="ECO:0000313" key="1">
    <source>
        <dbReference type="EMBL" id="ALU12356.1"/>
    </source>
</evidence>
<keyword evidence="2" id="KW-1185">Reference proteome</keyword>
<dbReference type="AlphaFoldDB" id="A0A0U2U8E5"/>
<dbReference type="KEGG" id="iis:EYM_02750"/>
<reference evidence="1 2" key="1">
    <citation type="submission" date="2013-11" db="EMBL/GenBank/DDBJ databases">
        <title>Comparative genomics of Ignicoccus.</title>
        <authorList>
            <person name="Podar M."/>
        </authorList>
    </citation>
    <scope>NUCLEOTIDE SEQUENCE [LARGE SCALE GENOMIC DNA]</scope>
    <source>
        <strain evidence="1 2">DSM 13165</strain>
    </source>
</reference>
<dbReference type="STRING" id="940295.EYM_02750"/>
<protein>
    <submittedName>
        <fullName evidence="1">Uncharacterized protein</fullName>
    </submittedName>
</protein>
<gene>
    <name evidence="1" type="ORF">EYM_02750</name>
</gene>
<accession>A0A0U2U8E5</accession>
<dbReference type="EMBL" id="CP006867">
    <property type="protein sequence ID" value="ALU12356.1"/>
    <property type="molecule type" value="Genomic_DNA"/>
</dbReference>
<name>A0A0U2U8E5_9CREN</name>
<organism evidence="1 2">
    <name type="scientific">Ignicoccus islandicus DSM 13165</name>
    <dbReference type="NCBI Taxonomy" id="940295"/>
    <lineage>
        <taxon>Archaea</taxon>
        <taxon>Thermoproteota</taxon>
        <taxon>Thermoprotei</taxon>
        <taxon>Desulfurococcales</taxon>
        <taxon>Desulfurococcaceae</taxon>
        <taxon>Ignicoccus</taxon>
    </lineage>
</organism>
<sequence>MPTIPLILEIDLDIEDPSVWIELEDIVRNYLKEKIGASATVPGTRVNVEIIPLGWELRGERQCPRPYALAIAPGAMFYSECEDWEATYWKGAGRYRELGYGTLVPLPFFN</sequence>